<dbReference type="Proteomes" id="UP000179786">
    <property type="component" value="Unassembled WGS sequence"/>
</dbReference>
<proteinExistence type="predicted"/>
<accession>A0A1S1MWN2</accession>
<sequence>MGNGIVSGLSSTPKSTNNATTSPTRSGNTQSVGTTRGAPASQGAVDINPENALERWNRLEASGGLDSLSDDAYYSLATAANSIENATRPITSFDQKSWTATPTWQVYG</sequence>
<organism evidence="2 3">
    <name type="scientific">Pseudoalteromonas amylolytica</name>
    <dbReference type="NCBI Taxonomy" id="1859457"/>
    <lineage>
        <taxon>Bacteria</taxon>
        <taxon>Pseudomonadati</taxon>
        <taxon>Pseudomonadota</taxon>
        <taxon>Gammaproteobacteria</taxon>
        <taxon>Alteromonadales</taxon>
        <taxon>Pseudoalteromonadaceae</taxon>
        <taxon>Pseudoalteromonas</taxon>
    </lineage>
</organism>
<reference evidence="2 3" key="1">
    <citation type="submission" date="2016-09" db="EMBL/GenBank/DDBJ databases">
        <title>Pseudoalteromonas amylolytica sp. nov., isolated from the surface seawater.</title>
        <authorList>
            <person name="Wu Y.-H."/>
            <person name="Cheng H."/>
            <person name="Jin X.-B."/>
            <person name="Wang C.-S."/>
            <person name="Xu X.-W."/>
        </authorList>
    </citation>
    <scope>NUCLEOTIDE SEQUENCE [LARGE SCALE GENOMIC DNA]</scope>
    <source>
        <strain evidence="2 3">JW1</strain>
    </source>
</reference>
<dbReference type="STRING" id="1859457.BET10_12515"/>
<protein>
    <submittedName>
        <fullName evidence="2">Uncharacterized protein</fullName>
    </submittedName>
</protein>
<evidence type="ECO:0000256" key="1">
    <source>
        <dbReference type="SAM" id="MobiDB-lite"/>
    </source>
</evidence>
<feature type="compositionally biased region" description="Polar residues" evidence="1">
    <location>
        <begin position="8"/>
        <end position="34"/>
    </location>
</feature>
<dbReference type="AlphaFoldDB" id="A0A1S1MWN2"/>
<gene>
    <name evidence="2" type="ORF">BET10_12515</name>
</gene>
<evidence type="ECO:0000313" key="2">
    <source>
        <dbReference type="EMBL" id="OHU91621.1"/>
    </source>
</evidence>
<comment type="caution">
    <text evidence="2">The sequence shown here is derived from an EMBL/GenBank/DDBJ whole genome shotgun (WGS) entry which is preliminary data.</text>
</comment>
<keyword evidence="3" id="KW-1185">Reference proteome</keyword>
<evidence type="ECO:0000313" key="3">
    <source>
        <dbReference type="Proteomes" id="UP000179786"/>
    </source>
</evidence>
<dbReference type="EMBL" id="MKJU01000025">
    <property type="protein sequence ID" value="OHU91621.1"/>
    <property type="molecule type" value="Genomic_DNA"/>
</dbReference>
<feature type="region of interest" description="Disordered" evidence="1">
    <location>
        <begin position="1"/>
        <end position="49"/>
    </location>
</feature>
<name>A0A1S1MWN2_9GAMM</name>